<dbReference type="NCBIfam" id="TIGR03954">
    <property type="entry name" value="integ_memb_HG"/>
    <property type="match status" value="1"/>
</dbReference>
<dbReference type="EMBL" id="FXAH01000003">
    <property type="protein sequence ID" value="SMF15666.1"/>
    <property type="molecule type" value="Genomic_DNA"/>
</dbReference>
<organism evidence="8 9">
    <name type="scientific">Trinickia caryophylli</name>
    <name type="common">Paraburkholderia caryophylli</name>
    <dbReference type="NCBI Taxonomy" id="28094"/>
    <lineage>
        <taxon>Bacteria</taxon>
        <taxon>Pseudomonadati</taxon>
        <taxon>Pseudomonadota</taxon>
        <taxon>Betaproteobacteria</taxon>
        <taxon>Burkholderiales</taxon>
        <taxon>Burkholderiaceae</taxon>
        <taxon>Trinickia</taxon>
    </lineage>
</organism>
<sequence>MTKDDEKSLRMLQFGSILEATTLAVLVCVAVPLKHAAGYPMAVSVMGPIHGIAFIAYIWAIIVTASAGLWRPAEVWRLVLSALVPFAGFASTQWIARKRNSR</sequence>
<reference evidence="9" key="1">
    <citation type="submission" date="2017-04" db="EMBL/GenBank/DDBJ databases">
        <authorList>
            <person name="Varghese N."/>
            <person name="Submissions S."/>
        </authorList>
    </citation>
    <scope>NUCLEOTIDE SEQUENCE [LARGE SCALE GENOMIC DNA]</scope>
    <source>
        <strain evidence="9">Ballard 720</strain>
    </source>
</reference>
<evidence type="ECO:0000256" key="6">
    <source>
        <dbReference type="SAM" id="Phobius"/>
    </source>
</evidence>
<evidence type="ECO:0000256" key="1">
    <source>
        <dbReference type="ARBA" id="ARBA00004651"/>
    </source>
</evidence>
<evidence type="ECO:0000313" key="8">
    <source>
        <dbReference type="EMBL" id="SMF15666.1"/>
    </source>
</evidence>
<proteinExistence type="predicted"/>
<dbReference type="STRING" id="28094.SAMN06295900_103232"/>
<feature type="transmembrane region" description="Helical" evidence="6">
    <location>
        <begin position="12"/>
        <end position="33"/>
    </location>
</feature>
<dbReference type="OrthoDB" id="8665419at2"/>
<dbReference type="GO" id="GO:0005886">
    <property type="term" value="C:plasma membrane"/>
    <property type="evidence" value="ECO:0007669"/>
    <property type="project" value="UniProtKB-SubCell"/>
</dbReference>
<evidence type="ECO:0000259" key="7">
    <source>
        <dbReference type="Pfam" id="PF12823"/>
    </source>
</evidence>
<protein>
    <submittedName>
        <fullName evidence="8">Integral membrane protein</fullName>
    </submittedName>
</protein>
<feature type="domain" description="DUF3817" evidence="7">
    <location>
        <begin position="10"/>
        <end position="97"/>
    </location>
</feature>
<gene>
    <name evidence="8" type="ORF">SAMN06295900_103232</name>
</gene>
<dbReference type="Pfam" id="PF12823">
    <property type="entry name" value="DUF3817"/>
    <property type="match status" value="1"/>
</dbReference>
<dbReference type="AlphaFoldDB" id="A0A1X7DI91"/>
<name>A0A1X7DI91_TRICW</name>
<evidence type="ECO:0000256" key="4">
    <source>
        <dbReference type="ARBA" id="ARBA00022989"/>
    </source>
</evidence>
<evidence type="ECO:0000256" key="2">
    <source>
        <dbReference type="ARBA" id="ARBA00022475"/>
    </source>
</evidence>
<feature type="transmembrane region" description="Helical" evidence="6">
    <location>
        <begin position="75"/>
        <end position="96"/>
    </location>
</feature>
<keyword evidence="5 6" id="KW-0472">Membrane</keyword>
<dbReference type="Proteomes" id="UP000192911">
    <property type="component" value="Unassembled WGS sequence"/>
</dbReference>
<keyword evidence="3 6" id="KW-0812">Transmembrane</keyword>
<accession>A0A1X7DI91</accession>
<dbReference type="RefSeq" id="WP_085225923.1">
    <property type="nucleotide sequence ID" value="NZ_BSQD01000003.1"/>
</dbReference>
<dbReference type="GeneID" id="95548555"/>
<keyword evidence="9" id="KW-1185">Reference proteome</keyword>
<evidence type="ECO:0000313" key="9">
    <source>
        <dbReference type="Proteomes" id="UP000192911"/>
    </source>
</evidence>
<dbReference type="InterPro" id="IPR023845">
    <property type="entry name" value="DUF3817_TM"/>
</dbReference>
<evidence type="ECO:0000256" key="3">
    <source>
        <dbReference type="ARBA" id="ARBA00022692"/>
    </source>
</evidence>
<feature type="transmembrane region" description="Helical" evidence="6">
    <location>
        <begin position="45"/>
        <end position="69"/>
    </location>
</feature>
<keyword evidence="2" id="KW-1003">Cell membrane</keyword>
<keyword evidence="4 6" id="KW-1133">Transmembrane helix</keyword>
<evidence type="ECO:0000256" key="5">
    <source>
        <dbReference type="ARBA" id="ARBA00023136"/>
    </source>
</evidence>
<comment type="subcellular location">
    <subcellularLocation>
        <location evidence="1">Cell membrane</location>
        <topology evidence="1">Multi-pass membrane protein</topology>
    </subcellularLocation>
</comment>